<evidence type="ECO:0000313" key="6">
    <source>
        <dbReference type="Proteomes" id="UP000796880"/>
    </source>
</evidence>
<dbReference type="UniPathway" id="UPA00988"/>
<evidence type="ECO:0000256" key="3">
    <source>
        <dbReference type="HAMAP-Rule" id="MF_03054"/>
    </source>
</evidence>
<dbReference type="GO" id="GO:0000049">
    <property type="term" value="F:tRNA binding"/>
    <property type="evidence" value="ECO:0007669"/>
    <property type="project" value="InterPro"/>
</dbReference>
<keyword evidence="1 3" id="KW-0963">Cytoplasm</keyword>
<evidence type="ECO:0000256" key="4">
    <source>
        <dbReference type="SAM" id="MobiDB-lite"/>
    </source>
</evidence>
<comment type="pathway">
    <text evidence="3">tRNA modification; 5-methoxycarbonylmethyl-2-thiouridine-tRNA biosynthesis.</text>
</comment>
<dbReference type="HAMAP" id="MF_03054">
    <property type="entry name" value="CTU2"/>
    <property type="match status" value="1"/>
</dbReference>
<evidence type="ECO:0000313" key="5">
    <source>
        <dbReference type="EMBL" id="KAF3442691.1"/>
    </source>
</evidence>
<dbReference type="PANTHER" id="PTHR20882:SF14">
    <property type="entry name" value="CYTOPLASMIC TRNA 2-THIOLATION PROTEIN 2"/>
    <property type="match status" value="1"/>
</dbReference>
<dbReference type="GO" id="GO:0016779">
    <property type="term" value="F:nucleotidyltransferase activity"/>
    <property type="evidence" value="ECO:0007669"/>
    <property type="project" value="UniProtKB-UniRule"/>
</dbReference>
<dbReference type="SUPFAM" id="SSF52402">
    <property type="entry name" value="Adenine nucleotide alpha hydrolases-like"/>
    <property type="match status" value="1"/>
</dbReference>
<dbReference type="InterPro" id="IPR014729">
    <property type="entry name" value="Rossmann-like_a/b/a_fold"/>
</dbReference>
<proteinExistence type="inferred from homology"/>
<feature type="region of interest" description="Disordered" evidence="4">
    <location>
        <begin position="1"/>
        <end position="44"/>
    </location>
</feature>
<dbReference type="PANTHER" id="PTHR20882">
    <property type="entry name" value="CYTOPLASMIC TRNA 2-THIOLATION PROTEIN 2"/>
    <property type="match status" value="1"/>
</dbReference>
<dbReference type="Gene3D" id="3.40.50.620">
    <property type="entry name" value="HUPs"/>
    <property type="match status" value="1"/>
</dbReference>
<dbReference type="AlphaFoldDB" id="A0A8K0GZ46"/>
<evidence type="ECO:0000256" key="2">
    <source>
        <dbReference type="ARBA" id="ARBA00022694"/>
    </source>
</evidence>
<accession>A0A8K0GZ46</accession>
<protein>
    <recommendedName>
        <fullName evidence="3">Cytoplasmic tRNA 2-thiolation protein 2</fullName>
    </recommendedName>
</protein>
<dbReference type="InterPro" id="IPR019407">
    <property type="entry name" value="CTU2"/>
</dbReference>
<dbReference type="GO" id="GO:0016783">
    <property type="term" value="F:sulfurtransferase activity"/>
    <property type="evidence" value="ECO:0007669"/>
    <property type="project" value="TreeGrafter"/>
</dbReference>
<sequence>MAYNGSGSGCQSNCYRNRDEEEQQQREVPVPTPETKTTTNPVANDNHQSLCIKCKASQPMSFAGRGTDDDSRFCTDCFRSNLFGKFRLAVTSNAMICPTDNVLVAFSGGPSSRVALQFVHELQHKAQKNFDASRDRSLPVFGVGVAFIDESTTFSVPSDEVAKAIEDVRLIVSNLTPPTKELHVVPIDSICSSDFSNGSDRLTNLLDSVSDVTGKEDLLVHLRMLSLQKLASEKGYNRLVLGSCTSRIACHVISATVKGHGYSLPADIQYVDSRWEIPVVLPLRDCLIQELSMVCHLDGLKTVELNKNPCSGINGLVSSFIKTLQEENPSRECTIVRTAGKLTPFHFNRIPEISDNNVPLATRRRQKRYNLKPTESMSSESFCPVCNSPLRISDLLSFDNVGNCHSNSVFFSAACCSSCRFQILPKDLSSVENFYSLLPQPVVAQVKNGSSDYYSELREQIKDCLLSDCEEET</sequence>
<comment type="function">
    <text evidence="3">Plays a central role in 2-thiolation of mcm(5)S(2)U at tRNA wobble positions of tRNA(Lys), tRNA(Glu) and tRNA(Gln). May act by forming a heterodimer with NCS6/CTU1 that ligates sulfur from thiocarboxylated URM1 onto the uridine of tRNAs at wobble position.</text>
</comment>
<reference evidence="5" key="1">
    <citation type="submission" date="2020-03" db="EMBL/GenBank/DDBJ databases">
        <title>A high-quality chromosome-level genome assembly of a woody plant with both climbing and erect habits, Rhamnella rubrinervis.</title>
        <authorList>
            <person name="Lu Z."/>
            <person name="Yang Y."/>
            <person name="Zhu X."/>
            <person name="Sun Y."/>
        </authorList>
    </citation>
    <scope>NUCLEOTIDE SEQUENCE</scope>
    <source>
        <strain evidence="5">BYM</strain>
        <tissue evidence="5">Leaf</tissue>
    </source>
</reference>
<keyword evidence="6" id="KW-1185">Reference proteome</keyword>
<comment type="similarity">
    <text evidence="3">Belongs to the CTU2/NCS2 family.</text>
</comment>
<organism evidence="5 6">
    <name type="scientific">Rhamnella rubrinervis</name>
    <dbReference type="NCBI Taxonomy" id="2594499"/>
    <lineage>
        <taxon>Eukaryota</taxon>
        <taxon>Viridiplantae</taxon>
        <taxon>Streptophyta</taxon>
        <taxon>Embryophyta</taxon>
        <taxon>Tracheophyta</taxon>
        <taxon>Spermatophyta</taxon>
        <taxon>Magnoliopsida</taxon>
        <taxon>eudicotyledons</taxon>
        <taxon>Gunneridae</taxon>
        <taxon>Pentapetalae</taxon>
        <taxon>rosids</taxon>
        <taxon>fabids</taxon>
        <taxon>Rosales</taxon>
        <taxon>Rhamnaceae</taxon>
        <taxon>rhamnoid group</taxon>
        <taxon>Rhamneae</taxon>
        <taxon>Rhamnella</taxon>
    </lineage>
</organism>
<dbReference type="GO" id="GO:0032447">
    <property type="term" value="P:protein urmylation"/>
    <property type="evidence" value="ECO:0007669"/>
    <property type="project" value="UniProtKB-UniRule"/>
</dbReference>
<comment type="caution">
    <text evidence="5">The sequence shown here is derived from an EMBL/GenBank/DDBJ whole genome shotgun (WGS) entry which is preliminary data.</text>
</comment>
<dbReference type="OrthoDB" id="25129at2759"/>
<dbReference type="EMBL" id="VOIH02000007">
    <property type="protein sequence ID" value="KAF3442691.1"/>
    <property type="molecule type" value="Genomic_DNA"/>
</dbReference>
<dbReference type="GO" id="GO:0005829">
    <property type="term" value="C:cytosol"/>
    <property type="evidence" value="ECO:0007669"/>
    <property type="project" value="TreeGrafter"/>
</dbReference>
<dbReference type="Proteomes" id="UP000796880">
    <property type="component" value="Unassembled WGS sequence"/>
</dbReference>
<dbReference type="GO" id="GO:0002143">
    <property type="term" value="P:tRNA wobble position uridine thiolation"/>
    <property type="evidence" value="ECO:0007669"/>
    <property type="project" value="TreeGrafter"/>
</dbReference>
<keyword evidence="2 3" id="KW-0819">tRNA processing</keyword>
<comment type="subcellular location">
    <subcellularLocation>
        <location evidence="3">Cytoplasm</location>
    </subcellularLocation>
</comment>
<feature type="compositionally biased region" description="Low complexity" evidence="4">
    <location>
        <begin position="26"/>
        <end position="42"/>
    </location>
</feature>
<name>A0A8K0GZ46_9ROSA</name>
<evidence type="ECO:0000256" key="1">
    <source>
        <dbReference type="ARBA" id="ARBA00022490"/>
    </source>
</evidence>
<gene>
    <name evidence="5" type="ORF">FNV43_RR16608</name>
</gene>
<feature type="compositionally biased region" description="Basic and acidic residues" evidence="4">
    <location>
        <begin position="16"/>
        <end position="25"/>
    </location>
</feature>